<dbReference type="InterPro" id="IPR012944">
    <property type="entry name" value="SusD_RagB_dom"/>
</dbReference>
<dbReference type="Proteomes" id="UP001204015">
    <property type="component" value="Unassembled WGS sequence"/>
</dbReference>
<dbReference type="SUPFAM" id="SSF48452">
    <property type="entry name" value="TPR-like"/>
    <property type="match status" value="1"/>
</dbReference>
<dbReference type="InterPro" id="IPR033985">
    <property type="entry name" value="SusD-like_N"/>
</dbReference>
<evidence type="ECO:0000256" key="3">
    <source>
        <dbReference type="ARBA" id="ARBA00022729"/>
    </source>
</evidence>
<dbReference type="Gene3D" id="1.25.40.390">
    <property type="match status" value="1"/>
</dbReference>
<keyword evidence="9" id="KW-1185">Reference proteome</keyword>
<feature type="domain" description="SusD-like N-terminal" evidence="7">
    <location>
        <begin position="26"/>
        <end position="199"/>
    </location>
</feature>
<dbReference type="Pfam" id="PF07980">
    <property type="entry name" value="SusD_RagB"/>
    <property type="match status" value="1"/>
</dbReference>
<comment type="caution">
    <text evidence="8">The sequence shown here is derived from an EMBL/GenBank/DDBJ whole genome shotgun (WGS) entry which is preliminary data.</text>
</comment>
<name>A0ABT1BY83_9BACT</name>
<gene>
    <name evidence="8" type="ORF">NG821_09325</name>
</gene>
<evidence type="ECO:0000256" key="2">
    <source>
        <dbReference type="ARBA" id="ARBA00006275"/>
    </source>
</evidence>
<evidence type="ECO:0000313" key="8">
    <source>
        <dbReference type="EMBL" id="MCO6026036.1"/>
    </source>
</evidence>
<keyword evidence="3" id="KW-0732">Signal</keyword>
<evidence type="ECO:0000256" key="4">
    <source>
        <dbReference type="ARBA" id="ARBA00023136"/>
    </source>
</evidence>
<keyword evidence="5" id="KW-0998">Cell outer membrane</keyword>
<keyword evidence="4" id="KW-0472">Membrane</keyword>
<evidence type="ECO:0000313" key="9">
    <source>
        <dbReference type="Proteomes" id="UP001204015"/>
    </source>
</evidence>
<evidence type="ECO:0000256" key="1">
    <source>
        <dbReference type="ARBA" id="ARBA00004442"/>
    </source>
</evidence>
<evidence type="ECO:0000259" key="7">
    <source>
        <dbReference type="Pfam" id="PF14322"/>
    </source>
</evidence>
<reference evidence="8 9" key="1">
    <citation type="submission" date="2022-06" db="EMBL/GenBank/DDBJ databases">
        <title>A taxonomic note on the genus Prevotella: Description of four novel genera and emended description of the genera Hallella and Xylanibacter.</title>
        <authorList>
            <person name="Hitch T.C.A."/>
        </authorList>
    </citation>
    <scope>NUCLEOTIDE SEQUENCE [LARGE SCALE GENOMIC DNA]</scope>
    <source>
        <strain evidence="8 9">DSM 100619</strain>
    </source>
</reference>
<protein>
    <submittedName>
        <fullName evidence="8">RagB/SusD family nutrient uptake outer membrane protein</fullName>
    </submittedName>
</protein>
<comment type="subcellular location">
    <subcellularLocation>
        <location evidence="1">Cell outer membrane</location>
    </subcellularLocation>
</comment>
<dbReference type="Pfam" id="PF14322">
    <property type="entry name" value="SusD-like_3"/>
    <property type="match status" value="1"/>
</dbReference>
<evidence type="ECO:0000256" key="5">
    <source>
        <dbReference type="ARBA" id="ARBA00023237"/>
    </source>
</evidence>
<evidence type="ECO:0000259" key="6">
    <source>
        <dbReference type="Pfam" id="PF07980"/>
    </source>
</evidence>
<accession>A0ABT1BY83</accession>
<dbReference type="RefSeq" id="WP_252761394.1">
    <property type="nucleotide sequence ID" value="NZ_JAMXLY010000036.1"/>
</dbReference>
<dbReference type="InterPro" id="IPR011990">
    <property type="entry name" value="TPR-like_helical_dom_sf"/>
</dbReference>
<comment type="similarity">
    <text evidence="2">Belongs to the SusD family.</text>
</comment>
<proteinExistence type="inferred from homology"/>
<dbReference type="PROSITE" id="PS51257">
    <property type="entry name" value="PROKAR_LIPOPROTEIN"/>
    <property type="match status" value="1"/>
</dbReference>
<sequence>MKLKNKFLVGAGALILSATIISCDNFLDQPPKDLLPSDGFYQTGSQAEQGVIGVYSDLRNLSNYEYLMMSECRSDNAWVEPRPDGQRDYSDIGTFRATSSLGMFESTWNTWYKVIYDANVALQKVPNTKFSSVDFQKQLLGELHFLRGWAYFELVRLYGNVPMITTPLTPAEANATPQAKGLDIINQLVIPDLQQAQTLPGKGKILNAQGVAVPSEGRVDGIAANAMLARVYMTLAGFPFNDHSAIAKAEACLNTVLARKSDYWAPTIEEWRKQWTPAYANKYSIFAIQYRTGGNGNPAIFDFSPALPPSYTTISIFGNQIYIDKSLRYEFDKVYSSGKKDMRGEGWSVLDGYSAEPNFPTYSNTKESVTVDGVTTDQYVNSMFYKYMPSKHKLSTLGMVLDEGTLKDYKDWPVNFPILRIEDMMLLNSEILIQEGKISDALKAVNEIRQRAGCDPVPTDVDATTALNYVKRERRIELMGEGVRWFDEVRYGTWKQKTMDKFNRYNNPVGTSISDVRDGRYIYPIPENQMNIKPGTYTQNPDY</sequence>
<organism evidence="8 9">
    <name type="scientific">Segatella cerevisiae</name>
    <dbReference type="NCBI Taxonomy" id="2053716"/>
    <lineage>
        <taxon>Bacteria</taxon>
        <taxon>Pseudomonadati</taxon>
        <taxon>Bacteroidota</taxon>
        <taxon>Bacteroidia</taxon>
        <taxon>Bacteroidales</taxon>
        <taxon>Prevotellaceae</taxon>
        <taxon>Segatella</taxon>
    </lineage>
</organism>
<dbReference type="EMBL" id="JAMXLY010000036">
    <property type="protein sequence ID" value="MCO6026036.1"/>
    <property type="molecule type" value="Genomic_DNA"/>
</dbReference>
<feature type="domain" description="RagB/SusD" evidence="6">
    <location>
        <begin position="338"/>
        <end position="543"/>
    </location>
</feature>